<organism evidence="8 9">
    <name type="scientific">Roseomonas nitratireducens</name>
    <dbReference type="NCBI Taxonomy" id="2820810"/>
    <lineage>
        <taxon>Bacteria</taxon>
        <taxon>Pseudomonadati</taxon>
        <taxon>Pseudomonadota</taxon>
        <taxon>Alphaproteobacteria</taxon>
        <taxon>Acetobacterales</taxon>
        <taxon>Roseomonadaceae</taxon>
        <taxon>Roseomonas</taxon>
    </lineage>
</organism>
<dbReference type="InterPro" id="IPR011976">
    <property type="entry name" value="Pept_M3B_oligopep-rel"/>
</dbReference>
<name>A0ABS4ASK1_9PROT</name>
<evidence type="ECO:0000259" key="7">
    <source>
        <dbReference type="Pfam" id="PF01432"/>
    </source>
</evidence>
<evidence type="ECO:0000313" key="9">
    <source>
        <dbReference type="Proteomes" id="UP000680815"/>
    </source>
</evidence>
<dbReference type="Pfam" id="PF01432">
    <property type="entry name" value="Peptidase_M3"/>
    <property type="match status" value="1"/>
</dbReference>
<accession>A0ABS4ASK1</accession>
<dbReference type="CDD" id="cd09606">
    <property type="entry name" value="M3B_PepF"/>
    <property type="match status" value="1"/>
</dbReference>
<sequence>MTPNFAEITAPRPDKASLAATHAAIDARLDAGDRAGALALWDQARRDYDTWSALVHLRFAQDTKDAQAVAEREYADGLAPEAATHETALKRRLLADADRAGLEAAAGAHAVALWETDITAFDPAIAAESEEESRLSARYTALMAGARVAVRGKEVNLAGLAPFAEDPDRALRHEAEAARWNFLAANGEELDAIYDGLVRLRTGMARKLGDATFTPLGYRRMRRLDYGPADVARYRDAVARHVTPLVARLLERRRARHGWDRLMYWDEALIDPAGNPKPEGDHDTLVLAAQEMFARMHPRMADFYAMMRQGGFLDLKNRPGKAGGGFCTSFPTVGVPFIFANFNGTHHDIGVFTHEMGHAYQAWESRHQPGIDYLWPTMEAAEIHSMGLEYLTHPHMGLLVGDAAAERYRRMHLESALMFLPYGVCVDHFQHEVYANPDASPAERHAIWQRLERHYMPWTDYGDLSYPAKGGRWQAKAHIFGSPFYYIDYTLALCVALQFWVWSRREPAAALDAYVALCGRGGSMPFQGLVASTGLTSPFAEGALEAVVRDAAELLAA</sequence>
<protein>
    <submittedName>
        <fullName evidence="8">M3 family oligoendopeptidase</fullName>
    </submittedName>
</protein>
<comment type="similarity">
    <text evidence="6">Belongs to the peptidase M3 family.</text>
</comment>
<gene>
    <name evidence="8" type="ORF">J5Y09_10425</name>
</gene>
<feature type="domain" description="Peptidase M3A/M3B catalytic" evidence="7">
    <location>
        <begin position="306"/>
        <end position="546"/>
    </location>
</feature>
<keyword evidence="2 6" id="KW-0479">Metal-binding</keyword>
<evidence type="ECO:0000256" key="1">
    <source>
        <dbReference type="ARBA" id="ARBA00022670"/>
    </source>
</evidence>
<evidence type="ECO:0000256" key="5">
    <source>
        <dbReference type="ARBA" id="ARBA00023049"/>
    </source>
</evidence>
<keyword evidence="1 6" id="KW-0645">Protease</keyword>
<evidence type="ECO:0000256" key="2">
    <source>
        <dbReference type="ARBA" id="ARBA00022723"/>
    </source>
</evidence>
<proteinExistence type="inferred from homology"/>
<keyword evidence="3 6" id="KW-0378">Hydrolase</keyword>
<keyword evidence="9" id="KW-1185">Reference proteome</keyword>
<evidence type="ECO:0000256" key="4">
    <source>
        <dbReference type="ARBA" id="ARBA00022833"/>
    </source>
</evidence>
<dbReference type="RefSeq" id="WP_209351697.1">
    <property type="nucleotide sequence ID" value="NZ_JAGIYZ010000008.1"/>
</dbReference>
<dbReference type="NCBIfam" id="TIGR02289">
    <property type="entry name" value="M3_not_pepF"/>
    <property type="match status" value="1"/>
</dbReference>
<evidence type="ECO:0000313" key="8">
    <source>
        <dbReference type="EMBL" id="MBP0464329.1"/>
    </source>
</evidence>
<evidence type="ECO:0000256" key="6">
    <source>
        <dbReference type="RuleBase" id="RU003435"/>
    </source>
</evidence>
<dbReference type="EMBL" id="JAGIYZ010000008">
    <property type="protein sequence ID" value="MBP0464329.1"/>
    <property type="molecule type" value="Genomic_DNA"/>
</dbReference>
<keyword evidence="5 6" id="KW-0482">Metalloprotease</keyword>
<dbReference type="InterPro" id="IPR001567">
    <property type="entry name" value="Pept_M3A_M3B_dom"/>
</dbReference>
<reference evidence="8 9" key="1">
    <citation type="submission" date="2021-03" db="EMBL/GenBank/DDBJ databases">
        <authorList>
            <person name="So Y."/>
        </authorList>
    </citation>
    <scope>NUCLEOTIDE SEQUENCE [LARGE SCALE GENOMIC DNA]</scope>
    <source>
        <strain evidence="8 9">PWR1</strain>
    </source>
</reference>
<comment type="cofactor">
    <cofactor evidence="6">
        <name>Zn(2+)</name>
        <dbReference type="ChEBI" id="CHEBI:29105"/>
    </cofactor>
    <text evidence="6">Binds 1 zinc ion.</text>
</comment>
<evidence type="ECO:0000256" key="3">
    <source>
        <dbReference type="ARBA" id="ARBA00022801"/>
    </source>
</evidence>
<dbReference type="Gene3D" id="1.10.1370.30">
    <property type="match status" value="1"/>
</dbReference>
<comment type="caution">
    <text evidence="8">The sequence shown here is derived from an EMBL/GenBank/DDBJ whole genome shotgun (WGS) entry which is preliminary data.</text>
</comment>
<dbReference type="Proteomes" id="UP000680815">
    <property type="component" value="Unassembled WGS sequence"/>
</dbReference>
<keyword evidence="4 6" id="KW-0862">Zinc</keyword>
<dbReference type="SUPFAM" id="SSF55486">
    <property type="entry name" value="Metalloproteases ('zincins'), catalytic domain"/>
    <property type="match status" value="1"/>
</dbReference>